<organism evidence="5">
    <name type="scientific">Oceaniferula spumae</name>
    <dbReference type="NCBI Taxonomy" id="2979115"/>
    <lineage>
        <taxon>Bacteria</taxon>
        <taxon>Pseudomonadati</taxon>
        <taxon>Verrucomicrobiota</taxon>
        <taxon>Verrucomicrobiia</taxon>
        <taxon>Verrucomicrobiales</taxon>
        <taxon>Verrucomicrobiaceae</taxon>
        <taxon>Oceaniferula</taxon>
    </lineage>
</organism>
<feature type="transmembrane region" description="Helical" evidence="4">
    <location>
        <begin position="416"/>
        <end position="433"/>
    </location>
</feature>
<proteinExistence type="predicted"/>
<keyword evidence="2" id="KW-0418">Kinase</keyword>
<sequence length="649" mass="72172">MTALLAGALPSFAVTEDSALGQLKQTELEQRLKIIDAELSQLARTSLRGGVGSIGFRSIRHKTSDNTEWVEIDFGKEYSLDEIILVPTIHRDPQKGFQADGFPDRFQIIYGTSNNKTGSILGEFNATSDSASGIAPYVVACHGVKASWIRIEATSLTQRAFDKHYVFQLSEVLVFSGEKNVALRQPVKASSDHPESLTGAWDNQFLVDGHTPYLMNAAQGLHSVAYISDLKQSPILTIDLEKAAPITSLHLHAVEQSDTVPQAYAGDLGIPHHLRIEGANLPDFSDAVILLESQAENINDTGPIMMWNIPETTCRYVRLSEIDPSDTFRIGFAEIELFSNNHNVAHGKTVSTTGTTTPNRSLSALTDGCNLYGEILPIRTWLKQLARRQALEAERPLVMNELSLRYARQKTTLRRISWFAAILLLATVIVIWLEQIARQRAIARTRERIAANLHDELGANLHAIGLLGDFAKKIVARKNATDEWAELTDVIDEVRALTEETGETARYCTNMLETKEIHANLVTEMKRTTNRLLADLEHETSFPSDETSLHQLKPRRRIDLYLFYKECLTNIIRHSGATSVKTNLTATDKAITLTVSDNGMGLPGTKVPESLRRRARQLSGIVVAEALDTGGTQITLEFRPRRRFGFNRN</sequence>
<evidence type="ECO:0000256" key="1">
    <source>
        <dbReference type="ARBA" id="ARBA00022679"/>
    </source>
</evidence>
<dbReference type="Gene3D" id="3.30.565.10">
    <property type="entry name" value="Histidine kinase-like ATPase, C-terminal domain"/>
    <property type="match status" value="1"/>
</dbReference>
<reference evidence="5" key="1">
    <citation type="submission" date="2024-07" db="EMBL/GenBank/DDBJ databases">
        <title>Complete genome sequence of Verrucomicrobiaceae bacterium NT6N.</title>
        <authorList>
            <person name="Huang C."/>
            <person name="Takami H."/>
            <person name="Hamasaki K."/>
        </authorList>
    </citation>
    <scope>NUCLEOTIDE SEQUENCE</scope>
    <source>
        <strain evidence="5">NT6N</strain>
    </source>
</reference>
<evidence type="ECO:0008006" key="6">
    <source>
        <dbReference type="Google" id="ProtNLM"/>
    </source>
</evidence>
<dbReference type="CDD" id="cd16917">
    <property type="entry name" value="HATPase_UhpB-NarQ-NarX-like"/>
    <property type="match status" value="1"/>
</dbReference>
<dbReference type="EMBL" id="AP026866">
    <property type="protein sequence ID" value="BDS05856.1"/>
    <property type="molecule type" value="Genomic_DNA"/>
</dbReference>
<protein>
    <recommendedName>
        <fullName evidence="6">Signal transduction histidine kinase subgroup 3 dimerisation and phosphoacceptor domain-containing protein</fullName>
    </recommendedName>
</protein>
<evidence type="ECO:0000256" key="4">
    <source>
        <dbReference type="SAM" id="Phobius"/>
    </source>
</evidence>
<dbReference type="InterPro" id="IPR036890">
    <property type="entry name" value="HATPase_C_sf"/>
</dbReference>
<dbReference type="PANTHER" id="PTHR24421">
    <property type="entry name" value="NITRATE/NITRITE SENSOR PROTEIN NARX-RELATED"/>
    <property type="match status" value="1"/>
</dbReference>
<dbReference type="SUPFAM" id="SSF55874">
    <property type="entry name" value="ATPase domain of HSP90 chaperone/DNA topoisomerase II/histidine kinase"/>
    <property type="match status" value="1"/>
</dbReference>
<dbReference type="SUPFAM" id="SSF49785">
    <property type="entry name" value="Galactose-binding domain-like"/>
    <property type="match status" value="1"/>
</dbReference>
<dbReference type="Gene3D" id="1.20.5.1930">
    <property type="match status" value="1"/>
</dbReference>
<gene>
    <name evidence="5" type="ORF">NT6N_08960</name>
</gene>
<evidence type="ECO:0000256" key="2">
    <source>
        <dbReference type="ARBA" id="ARBA00022777"/>
    </source>
</evidence>
<evidence type="ECO:0000313" key="5">
    <source>
        <dbReference type="EMBL" id="BDS05856.1"/>
    </source>
</evidence>
<dbReference type="Gene3D" id="2.60.120.260">
    <property type="entry name" value="Galactose-binding domain-like"/>
    <property type="match status" value="2"/>
</dbReference>
<evidence type="ECO:0000256" key="3">
    <source>
        <dbReference type="ARBA" id="ARBA00023012"/>
    </source>
</evidence>
<dbReference type="GO" id="GO:0000160">
    <property type="term" value="P:phosphorelay signal transduction system"/>
    <property type="evidence" value="ECO:0007669"/>
    <property type="project" value="UniProtKB-KW"/>
</dbReference>
<keyword evidence="4" id="KW-0812">Transmembrane</keyword>
<keyword evidence="4" id="KW-1133">Transmembrane helix</keyword>
<accession>A0AAT9FIG9</accession>
<name>A0AAT9FIG9_9BACT</name>
<dbReference type="KEGG" id="osu:NT6N_08960"/>
<dbReference type="AlphaFoldDB" id="A0AAT9FIG9"/>
<keyword evidence="1" id="KW-0808">Transferase</keyword>
<dbReference type="GO" id="GO:0016301">
    <property type="term" value="F:kinase activity"/>
    <property type="evidence" value="ECO:0007669"/>
    <property type="project" value="UniProtKB-KW"/>
</dbReference>
<dbReference type="InterPro" id="IPR008979">
    <property type="entry name" value="Galactose-bd-like_sf"/>
</dbReference>
<dbReference type="InterPro" id="IPR050482">
    <property type="entry name" value="Sensor_HK_TwoCompSys"/>
</dbReference>
<keyword evidence="4" id="KW-0472">Membrane</keyword>
<keyword evidence="3" id="KW-0902">Two-component regulatory system</keyword>